<name>A0ABT5MNK0_9PAST</name>
<dbReference type="InterPro" id="IPR025915">
    <property type="entry name" value="Phage_gp49_66"/>
</dbReference>
<sequence>MTEQQAPRVTKEHLESIITNKAFHRLSETLTVCVLTLHNGFTVTGESACVSPANYNQEIGEKVAYQNAFDKLWQLEGYALKNKLAGF</sequence>
<dbReference type="Pfam" id="PF13876">
    <property type="entry name" value="Phage_gp49_66"/>
    <property type="match status" value="1"/>
</dbReference>
<dbReference type="EMBL" id="JAQSJE010000003">
    <property type="protein sequence ID" value="MDD0823750.1"/>
    <property type="molecule type" value="Genomic_DNA"/>
</dbReference>
<dbReference type="Proteomes" id="UP001221909">
    <property type="component" value="Unassembled WGS sequence"/>
</dbReference>
<keyword evidence="2" id="KW-1185">Reference proteome</keyword>
<accession>A0ABT5MNK0</accession>
<protein>
    <submittedName>
        <fullName evidence="1">Gp49 family protein</fullName>
    </submittedName>
</protein>
<reference evidence="1 2" key="1">
    <citation type="submission" date="2023-02" db="EMBL/GenBank/DDBJ databases">
        <title>Mannheimia cairiniae sp. nov., a novel species of Mannheimia obtained from moscovy ducks (Cairina moschata) and reclassification of Mannheimia ovis as heterotypic synonym of Mannheimia pernigra.</title>
        <authorList>
            <person name="Christensen H."/>
        </authorList>
    </citation>
    <scope>NUCLEOTIDE SEQUENCE [LARGE SCALE GENOMIC DNA]</scope>
    <source>
        <strain evidence="1 2">AT1</strain>
    </source>
</reference>
<evidence type="ECO:0000313" key="1">
    <source>
        <dbReference type="EMBL" id="MDD0823750.1"/>
    </source>
</evidence>
<comment type="caution">
    <text evidence="1">The sequence shown here is derived from an EMBL/GenBank/DDBJ whole genome shotgun (WGS) entry which is preliminary data.</text>
</comment>
<gene>
    <name evidence="1" type="ORF">PTQ27_04575</name>
</gene>
<dbReference type="RefSeq" id="WP_273747864.1">
    <property type="nucleotide sequence ID" value="NZ_JAQSJE010000003.1"/>
</dbReference>
<organism evidence="1 2">
    <name type="scientific">Mannheimia cairinae</name>
    <dbReference type="NCBI Taxonomy" id="3025936"/>
    <lineage>
        <taxon>Bacteria</taxon>
        <taxon>Pseudomonadati</taxon>
        <taxon>Pseudomonadota</taxon>
        <taxon>Gammaproteobacteria</taxon>
        <taxon>Pasteurellales</taxon>
        <taxon>Pasteurellaceae</taxon>
        <taxon>Mannheimia</taxon>
    </lineage>
</organism>
<proteinExistence type="predicted"/>
<evidence type="ECO:0000313" key="2">
    <source>
        <dbReference type="Proteomes" id="UP001221909"/>
    </source>
</evidence>